<dbReference type="AlphaFoldDB" id="A0A1X7V346"/>
<reference evidence="3" key="1">
    <citation type="submission" date="2017-05" db="UniProtKB">
        <authorList>
            <consortium name="EnsemblMetazoa"/>
        </authorList>
    </citation>
    <scope>IDENTIFICATION</scope>
</reference>
<organism evidence="3">
    <name type="scientific">Amphimedon queenslandica</name>
    <name type="common">Sponge</name>
    <dbReference type="NCBI Taxonomy" id="400682"/>
    <lineage>
        <taxon>Eukaryota</taxon>
        <taxon>Metazoa</taxon>
        <taxon>Porifera</taxon>
        <taxon>Demospongiae</taxon>
        <taxon>Heteroscleromorpha</taxon>
        <taxon>Haplosclerida</taxon>
        <taxon>Niphatidae</taxon>
        <taxon>Amphimedon</taxon>
    </lineage>
</organism>
<evidence type="ECO:0008006" key="4">
    <source>
        <dbReference type="Google" id="ProtNLM"/>
    </source>
</evidence>
<accession>A0A1X7V346</accession>
<keyword evidence="2" id="KW-0732">Signal</keyword>
<protein>
    <recommendedName>
        <fullName evidence="4">FZ domain-containing protein</fullName>
    </recommendedName>
</protein>
<keyword evidence="1" id="KW-0812">Transmembrane</keyword>
<evidence type="ECO:0000313" key="3">
    <source>
        <dbReference type="EnsemblMetazoa" id="Aqu2.1.34386_001"/>
    </source>
</evidence>
<feature type="chain" id="PRO_5011965281" description="FZ domain-containing protein" evidence="2">
    <location>
        <begin position="25"/>
        <end position="244"/>
    </location>
</feature>
<evidence type="ECO:0000256" key="1">
    <source>
        <dbReference type="SAM" id="Phobius"/>
    </source>
</evidence>
<name>A0A1X7V346_AMPQE</name>
<proteinExistence type="predicted"/>
<sequence>MGSLHQFCTCFLLLSAVLIYSVRCDPLTGLYDIHHGDENLKRDARQGDCTFPTPVSPECNGTTILSRIREILYSNTTLTEAELDAIDTRLSTFCVPECIDPLVSYYSSCSFFSDTRDYIIPNLRQGTCGKVGNDYCQVRYLRRYAGDYNYTQRLIANCPTSSYSESTTDGEIDCTTVNDTCSQMLAHYNANMECCASPSPIGIIATRCGLTTTEPCASILDSGSNAIFLGFFPIMLAVLGVLVF</sequence>
<evidence type="ECO:0000256" key="2">
    <source>
        <dbReference type="SAM" id="SignalP"/>
    </source>
</evidence>
<feature type="signal peptide" evidence="2">
    <location>
        <begin position="1"/>
        <end position="24"/>
    </location>
</feature>
<dbReference type="EnsemblMetazoa" id="Aqu2.1.34386_001">
    <property type="protein sequence ID" value="Aqu2.1.34386_001"/>
    <property type="gene ID" value="Aqu2.1.34386"/>
</dbReference>
<keyword evidence="1" id="KW-0472">Membrane</keyword>
<feature type="transmembrane region" description="Helical" evidence="1">
    <location>
        <begin position="226"/>
        <end position="243"/>
    </location>
</feature>
<keyword evidence="1" id="KW-1133">Transmembrane helix</keyword>
<dbReference type="InParanoid" id="A0A1X7V346"/>